<evidence type="ECO:0000313" key="3">
    <source>
        <dbReference type="EMBL" id="MET3757574.1"/>
    </source>
</evidence>
<reference evidence="3 4" key="1">
    <citation type="submission" date="2024-06" db="EMBL/GenBank/DDBJ databases">
        <title>Genomic Encyclopedia of Type Strains, Phase IV (KMG-IV): sequencing the most valuable type-strain genomes for metagenomic binning, comparative biology and taxonomic classification.</title>
        <authorList>
            <person name="Goeker M."/>
        </authorList>
    </citation>
    <scope>NUCLEOTIDE SEQUENCE [LARGE SCALE GENOMIC DNA]</scope>
    <source>
        <strain evidence="3 4">DSM 29288</strain>
    </source>
</reference>
<proteinExistence type="predicted"/>
<sequence>MSKMAMPSGSAQVPNERDRRRDRRKSRRHGRYSRLSDRGWFASAEVRLERPSNGVGAHFHHPRVYIQLAMSIMTGLLTAAAIVARLVFQQQISGELNGKPPSEG</sequence>
<keyword evidence="2" id="KW-0472">Membrane</keyword>
<accession>A0ABV2MM95</accession>
<keyword evidence="4" id="KW-1185">Reference proteome</keyword>
<keyword evidence="2" id="KW-0812">Transmembrane</keyword>
<feature type="compositionally biased region" description="Basic residues" evidence="1">
    <location>
        <begin position="20"/>
        <end position="32"/>
    </location>
</feature>
<gene>
    <name evidence="3" type="ORF">ABID08_004955</name>
</gene>
<organism evidence="3 4">
    <name type="scientific">Rhizobium binae</name>
    <dbReference type="NCBI Taxonomy" id="1138190"/>
    <lineage>
        <taxon>Bacteria</taxon>
        <taxon>Pseudomonadati</taxon>
        <taxon>Pseudomonadota</taxon>
        <taxon>Alphaproteobacteria</taxon>
        <taxon>Hyphomicrobiales</taxon>
        <taxon>Rhizobiaceae</taxon>
        <taxon>Rhizobium/Agrobacterium group</taxon>
        <taxon>Rhizobium</taxon>
    </lineage>
</organism>
<comment type="caution">
    <text evidence="3">The sequence shown here is derived from an EMBL/GenBank/DDBJ whole genome shotgun (WGS) entry which is preliminary data.</text>
</comment>
<evidence type="ECO:0000256" key="1">
    <source>
        <dbReference type="SAM" id="MobiDB-lite"/>
    </source>
</evidence>
<name>A0ABV2MM95_9HYPH</name>
<protein>
    <submittedName>
        <fullName evidence="3">Uncharacterized protein</fullName>
    </submittedName>
</protein>
<feature type="transmembrane region" description="Helical" evidence="2">
    <location>
        <begin position="64"/>
        <end position="88"/>
    </location>
</feature>
<feature type="region of interest" description="Disordered" evidence="1">
    <location>
        <begin position="1"/>
        <end position="33"/>
    </location>
</feature>
<keyword evidence="2" id="KW-1133">Transmembrane helix</keyword>
<dbReference type="EMBL" id="JBEPMY010000018">
    <property type="protein sequence ID" value="MET3757574.1"/>
    <property type="molecule type" value="Genomic_DNA"/>
</dbReference>
<evidence type="ECO:0000256" key="2">
    <source>
        <dbReference type="SAM" id="Phobius"/>
    </source>
</evidence>
<evidence type="ECO:0000313" key="4">
    <source>
        <dbReference type="Proteomes" id="UP001549077"/>
    </source>
</evidence>
<dbReference type="Proteomes" id="UP001549077">
    <property type="component" value="Unassembled WGS sequence"/>
</dbReference>